<proteinExistence type="predicted"/>
<feature type="compositionally biased region" description="Polar residues" evidence="1">
    <location>
        <begin position="96"/>
        <end position="108"/>
    </location>
</feature>
<feature type="compositionally biased region" description="Polar residues" evidence="1">
    <location>
        <begin position="119"/>
        <end position="142"/>
    </location>
</feature>
<feature type="region of interest" description="Disordered" evidence="1">
    <location>
        <begin position="70"/>
        <end position="173"/>
    </location>
</feature>
<comment type="caution">
    <text evidence="2">The sequence shown here is derived from an EMBL/GenBank/DDBJ whole genome shotgun (WGS) entry which is preliminary data.</text>
</comment>
<keyword evidence="3" id="KW-1185">Reference proteome</keyword>
<name>A0ABR2K3J5_9EUKA</name>
<feature type="region of interest" description="Disordered" evidence="1">
    <location>
        <begin position="1"/>
        <end position="46"/>
    </location>
</feature>
<feature type="compositionally biased region" description="Basic and acidic residues" evidence="1">
    <location>
        <begin position="308"/>
        <end position="322"/>
    </location>
</feature>
<feature type="compositionally biased region" description="Low complexity" evidence="1">
    <location>
        <begin position="143"/>
        <end position="171"/>
    </location>
</feature>
<dbReference type="InterPro" id="IPR010736">
    <property type="entry name" value="SHIPPO-rpt"/>
</dbReference>
<gene>
    <name evidence="2" type="ORF">M9Y10_040926</name>
</gene>
<sequence>MKPTPPKTPKHTRANISLPASENKDQEKDALQDENDKNDLNLDDEDNLELFASPRSFRGHTIKLEQFGSYSPSWTIGSSRRAPRPKDEAPGPTDYDISNYNTMSSIASRTRKKQENNLDRSTTSRNLNRTISKNSFTRSNLTSTARSNYSNAYSSNTSSRSPRNNTNQSSRVDALKNYRTITSDIDFVNMNDYYSTFGDLKRSRSIGIRKDTIFWTPTQSPPVMYELNSSLSPRNIRIGKRIQEKIEEKPGPGDYDPSLDYTRVDDNKKLLTISKSSEREVFHIERNKSPGPGQYEVIKLPRKPPTWFKERRITKPPNEHDGSSYASSRVSYR</sequence>
<feature type="compositionally biased region" description="Basic and acidic residues" evidence="1">
    <location>
        <begin position="22"/>
        <end position="40"/>
    </location>
</feature>
<evidence type="ECO:0000313" key="3">
    <source>
        <dbReference type="Proteomes" id="UP001470230"/>
    </source>
</evidence>
<organism evidence="2 3">
    <name type="scientific">Tritrichomonas musculus</name>
    <dbReference type="NCBI Taxonomy" id="1915356"/>
    <lineage>
        <taxon>Eukaryota</taxon>
        <taxon>Metamonada</taxon>
        <taxon>Parabasalia</taxon>
        <taxon>Tritrichomonadida</taxon>
        <taxon>Tritrichomonadidae</taxon>
        <taxon>Tritrichomonas</taxon>
    </lineage>
</organism>
<dbReference type="EMBL" id="JAPFFF010000007">
    <property type="protein sequence ID" value="KAK8885477.1"/>
    <property type="molecule type" value="Genomic_DNA"/>
</dbReference>
<dbReference type="Proteomes" id="UP001470230">
    <property type="component" value="Unassembled WGS sequence"/>
</dbReference>
<dbReference type="Pfam" id="PF07004">
    <property type="entry name" value="SHIPPO-rpt"/>
    <property type="match status" value="2"/>
</dbReference>
<evidence type="ECO:0000256" key="1">
    <source>
        <dbReference type="SAM" id="MobiDB-lite"/>
    </source>
</evidence>
<reference evidence="2 3" key="1">
    <citation type="submission" date="2024-04" db="EMBL/GenBank/DDBJ databases">
        <title>Tritrichomonas musculus Genome.</title>
        <authorList>
            <person name="Alves-Ferreira E."/>
            <person name="Grigg M."/>
            <person name="Lorenzi H."/>
            <person name="Galac M."/>
        </authorList>
    </citation>
    <scope>NUCLEOTIDE SEQUENCE [LARGE SCALE GENOMIC DNA]</scope>
    <source>
        <strain evidence="2 3">EAF2021</strain>
    </source>
</reference>
<accession>A0ABR2K3J5</accession>
<protein>
    <submittedName>
        <fullName evidence="2">Uncharacterized protein</fullName>
    </submittedName>
</protein>
<feature type="region of interest" description="Disordered" evidence="1">
    <location>
        <begin position="286"/>
        <end position="333"/>
    </location>
</feature>
<feature type="compositionally biased region" description="Polar residues" evidence="1">
    <location>
        <begin position="324"/>
        <end position="333"/>
    </location>
</feature>
<evidence type="ECO:0000313" key="2">
    <source>
        <dbReference type="EMBL" id="KAK8885477.1"/>
    </source>
</evidence>